<protein>
    <recommendedName>
        <fullName evidence="4">DUF4363 domain-containing protein</fullName>
    </recommendedName>
</protein>
<keyword evidence="1" id="KW-1133">Transmembrane helix</keyword>
<dbReference type="AlphaFoldDB" id="G0V4D6"/>
<evidence type="ECO:0008006" key="4">
    <source>
        <dbReference type="Google" id="ProtNLM"/>
    </source>
</evidence>
<evidence type="ECO:0000313" key="2">
    <source>
        <dbReference type="EMBL" id="CCC57976.1"/>
    </source>
</evidence>
<dbReference type="Proteomes" id="UP000007652">
    <property type="component" value="Unassembled WGS sequence"/>
</dbReference>
<name>G0V4D6_9CLOT</name>
<accession>G0V4D6</accession>
<gene>
    <name evidence="2" type="ORF">CAAU_0327</name>
</gene>
<dbReference type="InterPro" id="IPR025373">
    <property type="entry name" value="DUF4363"/>
</dbReference>
<dbReference type="STRING" id="857293.CAAU_0327"/>
<comment type="caution">
    <text evidence="2">The sequence shown here is derived from an EMBL/GenBank/DDBJ whole genome shotgun (WGS) entry which is preliminary data.</text>
</comment>
<keyword evidence="1" id="KW-0812">Transmembrane</keyword>
<keyword evidence="1" id="KW-0472">Membrane</keyword>
<keyword evidence="3" id="KW-1185">Reference proteome</keyword>
<organism evidence="2 3">
    <name type="scientific">Caloramator australicus RC3</name>
    <dbReference type="NCBI Taxonomy" id="857293"/>
    <lineage>
        <taxon>Bacteria</taxon>
        <taxon>Bacillati</taxon>
        <taxon>Bacillota</taxon>
        <taxon>Clostridia</taxon>
        <taxon>Eubacteriales</taxon>
        <taxon>Clostridiaceae</taxon>
        <taxon>Caloramator</taxon>
    </lineage>
</organism>
<dbReference type="EMBL" id="CAKP01000011">
    <property type="protein sequence ID" value="CCC57976.1"/>
    <property type="molecule type" value="Genomic_DNA"/>
</dbReference>
<evidence type="ECO:0000313" key="3">
    <source>
        <dbReference type="Proteomes" id="UP000007652"/>
    </source>
</evidence>
<dbReference type="Pfam" id="PF14276">
    <property type="entry name" value="DUF4363"/>
    <property type="match status" value="1"/>
</dbReference>
<reference evidence="2 3" key="1">
    <citation type="journal article" date="2011" name="J. Bacteriol.">
        <title>Draft genome sequence of Caloramator australicus strain RC3T, a thermoanaerobe from the Great Artesian Basin of Australia.</title>
        <authorList>
            <person name="Ogg C.D."/>
            <person name="Patel B.K.C."/>
        </authorList>
    </citation>
    <scope>NUCLEOTIDE SEQUENCE [LARGE SCALE GENOMIC DNA]</scope>
    <source>
        <strain evidence="2 3">RC3</strain>
    </source>
</reference>
<feature type="transmembrane region" description="Helical" evidence="1">
    <location>
        <begin position="6"/>
        <end position="24"/>
    </location>
</feature>
<sequence>MNSGKIVLTINFITLILIIILGIYEIRTIERDTISFMENLNDVKKSVEASNWDNAYKNIELLNKNWERKKQLWSFFVNHNEIDNISMYLKQSIEYIKHRDNIEAMASLAILEHYLTHISEIEKLRIENII</sequence>
<proteinExistence type="predicted"/>
<evidence type="ECO:0000256" key="1">
    <source>
        <dbReference type="SAM" id="Phobius"/>
    </source>
</evidence>
<dbReference type="RefSeq" id="WP_008907698.1">
    <property type="nucleotide sequence ID" value="NZ_CAKP01000011.1"/>
</dbReference>